<sequence>MPPDLVTLFQQDKRRELLHPEASNHLRMNNLVYTGNPNDISQFSSDPFQQTVDHDLLRERIRYEYQQNRSFSGDDEWPKKNRFHKTVY</sequence>
<dbReference type="Proteomes" id="UP000248790">
    <property type="component" value="Unassembled WGS sequence"/>
</dbReference>
<evidence type="ECO:0000313" key="2">
    <source>
        <dbReference type="Proteomes" id="UP000248790"/>
    </source>
</evidence>
<accession>A0A327X5G7</accession>
<reference evidence="1 2" key="1">
    <citation type="submission" date="2018-06" db="EMBL/GenBank/DDBJ databases">
        <title>Genomic Encyclopedia of Archaeal and Bacterial Type Strains, Phase II (KMG-II): from individual species to whole genera.</title>
        <authorList>
            <person name="Goeker M."/>
        </authorList>
    </citation>
    <scope>NUCLEOTIDE SEQUENCE [LARGE SCALE GENOMIC DNA]</scope>
    <source>
        <strain evidence="1 2">DSM 21851</strain>
    </source>
</reference>
<gene>
    <name evidence="1" type="ORF">LX87_00460</name>
</gene>
<dbReference type="AlphaFoldDB" id="A0A327X5G7"/>
<proteinExistence type="predicted"/>
<evidence type="ECO:0000313" key="1">
    <source>
        <dbReference type="EMBL" id="RAK02340.1"/>
    </source>
</evidence>
<dbReference type="EMBL" id="QLMC01000001">
    <property type="protein sequence ID" value="RAK02340.1"/>
    <property type="molecule type" value="Genomic_DNA"/>
</dbReference>
<organism evidence="1 2">
    <name type="scientific">Larkinella arboricola</name>
    <dbReference type="NCBI Taxonomy" id="643671"/>
    <lineage>
        <taxon>Bacteria</taxon>
        <taxon>Pseudomonadati</taxon>
        <taxon>Bacteroidota</taxon>
        <taxon>Cytophagia</taxon>
        <taxon>Cytophagales</taxon>
        <taxon>Spirosomataceae</taxon>
        <taxon>Larkinella</taxon>
    </lineage>
</organism>
<name>A0A327X5G7_LARAB</name>
<comment type="caution">
    <text evidence="1">The sequence shown here is derived from an EMBL/GenBank/DDBJ whole genome shotgun (WGS) entry which is preliminary data.</text>
</comment>
<protein>
    <submittedName>
        <fullName evidence="1">Uncharacterized protein</fullName>
    </submittedName>
</protein>
<keyword evidence="2" id="KW-1185">Reference proteome</keyword>